<sequence>MTDPKRTPRLNERILSSLSKRSVAAHPWHDLDIGPEAPQTINVVIEIPKGSKVKYELDKKTGLIKVDRVLYSSVVYPHNYGFIPRTLCEDNDPMDVLVIMQEQVVPGCFLRARAIGLMPMIDQGEKDDKIIAVCADDPEYRHYNDINQLPPHRLAEIRRFFEDYKKNENKEVAVDEFLPSKTAYEAIQHSMDLYGEYIMQTLKK</sequence>
<name>A0ACB8Z6U6_ARCLA</name>
<keyword evidence="2" id="KW-1185">Reference proteome</keyword>
<proteinExistence type="predicted"/>
<gene>
    <name evidence="1" type="ORF">L6452_31733</name>
</gene>
<accession>A0ACB8Z6U6</accession>
<evidence type="ECO:0000313" key="1">
    <source>
        <dbReference type="EMBL" id="KAI3691930.1"/>
    </source>
</evidence>
<reference evidence="1 2" key="2">
    <citation type="journal article" date="2022" name="Mol. Ecol. Resour.">
        <title>The genomes of chicory, endive, great burdock and yacon provide insights into Asteraceae paleo-polyploidization history and plant inulin production.</title>
        <authorList>
            <person name="Fan W."/>
            <person name="Wang S."/>
            <person name="Wang H."/>
            <person name="Wang A."/>
            <person name="Jiang F."/>
            <person name="Liu H."/>
            <person name="Zhao H."/>
            <person name="Xu D."/>
            <person name="Zhang Y."/>
        </authorList>
    </citation>
    <scope>NUCLEOTIDE SEQUENCE [LARGE SCALE GENOMIC DNA]</scope>
    <source>
        <strain evidence="2">cv. Niubang</strain>
    </source>
</reference>
<reference evidence="2" key="1">
    <citation type="journal article" date="2022" name="Mol. Ecol. Resour.">
        <title>The genomes of chicory, endive, great burdock and yacon provide insights into Asteraceae palaeo-polyploidization history and plant inulin production.</title>
        <authorList>
            <person name="Fan W."/>
            <person name="Wang S."/>
            <person name="Wang H."/>
            <person name="Wang A."/>
            <person name="Jiang F."/>
            <person name="Liu H."/>
            <person name="Zhao H."/>
            <person name="Xu D."/>
            <person name="Zhang Y."/>
        </authorList>
    </citation>
    <scope>NUCLEOTIDE SEQUENCE [LARGE SCALE GENOMIC DNA]</scope>
    <source>
        <strain evidence="2">cv. Niubang</strain>
    </source>
</reference>
<organism evidence="1 2">
    <name type="scientific">Arctium lappa</name>
    <name type="common">Greater burdock</name>
    <name type="synonym">Lappa major</name>
    <dbReference type="NCBI Taxonomy" id="4217"/>
    <lineage>
        <taxon>Eukaryota</taxon>
        <taxon>Viridiplantae</taxon>
        <taxon>Streptophyta</taxon>
        <taxon>Embryophyta</taxon>
        <taxon>Tracheophyta</taxon>
        <taxon>Spermatophyta</taxon>
        <taxon>Magnoliopsida</taxon>
        <taxon>eudicotyledons</taxon>
        <taxon>Gunneridae</taxon>
        <taxon>Pentapetalae</taxon>
        <taxon>asterids</taxon>
        <taxon>campanulids</taxon>
        <taxon>Asterales</taxon>
        <taxon>Asteraceae</taxon>
        <taxon>Carduoideae</taxon>
        <taxon>Cardueae</taxon>
        <taxon>Arctiinae</taxon>
        <taxon>Arctium</taxon>
    </lineage>
</organism>
<protein>
    <submittedName>
        <fullName evidence="1">Uncharacterized protein</fullName>
    </submittedName>
</protein>
<comment type="caution">
    <text evidence="1">The sequence shown here is derived from an EMBL/GenBank/DDBJ whole genome shotgun (WGS) entry which is preliminary data.</text>
</comment>
<evidence type="ECO:0000313" key="2">
    <source>
        <dbReference type="Proteomes" id="UP001055879"/>
    </source>
</evidence>
<dbReference type="Proteomes" id="UP001055879">
    <property type="component" value="Linkage Group LG11"/>
</dbReference>
<dbReference type="EMBL" id="CM042057">
    <property type="protein sequence ID" value="KAI3691930.1"/>
    <property type="molecule type" value="Genomic_DNA"/>
</dbReference>